<evidence type="ECO:0000256" key="5">
    <source>
        <dbReference type="ARBA" id="ARBA00022837"/>
    </source>
</evidence>
<dbReference type="PROSITE" id="PS50222">
    <property type="entry name" value="EF_HAND_2"/>
    <property type="match status" value="2"/>
</dbReference>
<evidence type="ECO:0000256" key="7">
    <source>
        <dbReference type="SAM" id="MobiDB-lite"/>
    </source>
</evidence>
<keyword evidence="2" id="KW-0519">Myristate</keyword>
<keyword evidence="3" id="KW-0479">Metal-binding</keyword>
<dbReference type="Proteomes" id="UP001642484">
    <property type="component" value="Unassembled WGS sequence"/>
</dbReference>
<dbReference type="SMART" id="SM00054">
    <property type="entry name" value="EFh"/>
    <property type="match status" value="2"/>
</dbReference>
<keyword evidence="4" id="KW-0677">Repeat</keyword>
<keyword evidence="6" id="KW-0449">Lipoprotein</keyword>
<dbReference type="Pfam" id="PF13499">
    <property type="entry name" value="EF-hand_7"/>
    <property type="match status" value="1"/>
</dbReference>
<feature type="compositionally biased region" description="Low complexity" evidence="7">
    <location>
        <begin position="298"/>
        <end position="315"/>
    </location>
</feature>
<evidence type="ECO:0000256" key="1">
    <source>
        <dbReference type="ARBA" id="ARBA00006049"/>
    </source>
</evidence>
<dbReference type="SUPFAM" id="SSF47473">
    <property type="entry name" value="EF-hand"/>
    <property type="match status" value="1"/>
</dbReference>
<dbReference type="EMBL" id="CAXAMN010023829">
    <property type="protein sequence ID" value="CAK9081293.1"/>
    <property type="molecule type" value="Genomic_DNA"/>
</dbReference>
<sequence length="428" mass="46570">MGNHHATGHAFNLCGCTDVFGFEGSAKAVINMYDIKPWNARSLIRDRLNRQGDLARTSPLRKVPVKEGLDYFRQKVNGTWFGPSSELQKEKFVETIVMLLGHLDIPHNPKEREDLYQVFDSMDFDGNGLLSTGEWAAGLSVYFKGSMEEAVRAVFSCLDANGDGAISKSELQVYLSPFVKAMSPQEAAALRPLLEKKAVDDIYYDMDMDHAADISSDEMLAWSKRGNNIVDRLADIIDQEVYQIWLSESKKRSKNMRRSSESWPEGQHGAFNPQEAGMIGSPNGTMHGTGSPMHSEYGPAPSYSSGSPQGQDQSGGWFGGFFDGQESPASRSPMSGPPTAQTAPPSAPLPPSPPADLHDPFAQPRRGAVPPPPPPPAPGRASPVGSAGAYPNYPNGFASYPAVQPAYNTSHYSHPSPCRSSPQYTGRY</sequence>
<feature type="compositionally biased region" description="Pro residues" evidence="7">
    <location>
        <begin position="345"/>
        <end position="354"/>
    </location>
</feature>
<keyword evidence="10" id="KW-1185">Reference proteome</keyword>
<organism evidence="9 10">
    <name type="scientific">Durusdinium trenchii</name>
    <dbReference type="NCBI Taxonomy" id="1381693"/>
    <lineage>
        <taxon>Eukaryota</taxon>
        <taxon>Sar</taxon>
        <taxon>Alveolata</taxon>
        <taxon>Dinophyceae</taxon>
        <taxon>Suessiales</taxon>
        <taxon>Symbiodiniaceae</taxon>
        <taxon>Durusdinium</taxon>
    </lineage>
</organism>
<dbReference type="Gene3D" id="1.10.238.10">
    <property type="entry name" value="EF-hand"/>
    <property type="match status" value="1"/>
</dbReference>
<dbReference type="PANTHER" id="PTHR23055:SF178">
    <property type="entry name" value="NEUROCALCIN HOMOLOG"/>
    <property type="match status" value="1"/>
</dbReference>
<comment type="similarity">
    <text evidence="1">Belongs to the recoverin family.</text>
</comment>
<feature type="compositionally biased region" description="Low complexity" evidence="7">
    <location>
        <begin position="379"/>
        <end position="389"/>
    </location>
</feature>
<evidence type="ECO:0000313" key="10">
    <source>
        <dbReference type="Proteomes" id="UP001642484"/>
    </source>
</evidence>
<feature type="compositionally biased region" description="Polar residues" evidence="7">
    <location>
        <begin position="406"/>
        <end position="428"/>
    </location>
</feature>
<evidence type="ECO:0000256" key="6">
    <source>
        <dbReference type="ARBA" id="ARBA00023288"/>
    </source>
</evidence>
<dbReference type="PROSITE" id="PS00018">
    <property type="entry name" value="EF_HAND_1"/>
    <property type="match status" value="2"/>
</dbReference>
<proteinExistence type="inferred from homology"/>
<gene>
    <name evidence="9" type="ORF">CCMP2556_LOCUS39784</name>
</gene>
<accession>A0ABP0Q139</accession>
<comment type="caution">
    <text evidence="9">The sequence shown here is derived from an EMBL/GenBank/DDBJ whole genome shotgun (WGS) entry which is preliminary data.</text>
</comment>
<feature type="region of interest" description="Disordered" evidence="7">
    <location>
        <begin position="253"/>
        <end position="428"/>
    </location>
</feature>
<evidence type="ECO:0000256" key="2">
    <source>
        <dbReference type="ARBA" id="ARBA00022707"/>
    </source>
</evidence>
<evidence type="ECO:0000259" key="8">
    <source>
        <dbReference type="PROSITE" id="PS50222"/>
    </source>
</evidence>
<feature type="compositionally biased region" description="Pro residues" evidence="7">
    <location>
        <begin position="369"/>
        <end position="378"/>
    </location>
</feature>
<feature type="domain" description="EF-hand" evidence="8">
    <location>
        <begin position="146"/>
        <end position="181"/>
    </location>
</feature>
<dbReference type="InterPro" id="IPR018247">
    <property type="entry name" value="EF_Hand_1_Ca_BS"/>
</dbReference>
<evidence type="ECO:0000313" key="9">
    <source>
        <dbReference type="EMBL" id="CAK9081293.1"/>
    </source>
</evidence>
<reference evidence="9 10" key="1">
    <citation type="submission" date="2024-02" db="EMBL/GenBank/DDBJ databases">
        <authorList>
            <person name="Chen Y."/>
            <person name="Shah S."/>
            <person name="Dougan E. K."/>
            <person name="Thang M."/>
            <person name="Chan C."/>
        </authorList>
    </citation>
    <scope>NUCLEOTIDE SEQUENCE [LARGE SCALE GENOMIC DNA]</scope>
</reference>
<dbReference type="CDD" id="cd00051">
    <property type="entry name" value="EFh"/>
    <property type="match status" value="1"/>
</dbReference>
<protein>
    <recommendedName>
        <fullName evidence="8">EF-hand domain-containing protein</fullName>
    </recommendedName>
</protein>
<dbReference type="InterPro" id="IPR011992">
    <property type="entry name" value="EF-hand-dom_pair"/>
</dbReference>
<keyword evidence="5" id="KW-0106">Calcium</keyword>
<dbReference type="InterPro" id="IPR002048">
    <property type="entry name" value="EF_hand_dom"/>
</dbReference>
<name>A0ABP0Q139_9DINO</name>
<evidence type="ECO:0000256" key="4">
    <source>
        <dbReference type="ARBA" id="ARBA00022737"/>
    </source>
</evidence>
<dbReference type="InterPro" id="IPR028846">
    <property type="entry name" value="Recoverin"/>
</dbReference>
<evidence type="ECO:0000256" key="3">
    <source>
        <dbReference type="ARBA" id="ARBA00022723"/>
    </source>
</evidence>
<feature type="domain" description="EF-hand" evidence="8">
    <location>
        <begin position="110"/>
        <end position="145"/>
    </location>
</feature>
<dbReference type="PANTHER" id="PTHR23055">
    <property type="entry name" value="CALCIUM BINDING PROTEINS"/>
    <property type="match status" value="1"/>
</dbReference>